<dbReference type="SUPFAM" id="SSF56784">
    <property type="entry name" value="HAD-like"/>
    <property type="match status" value="1"/>
</dbReference>
<dbReference type="Pfam" id="PF13344">
    <property type="entry name" value="Hydrolase_6"/>
    <property type="match status" value="1"/>
</dbReference>
<reference evidence="1" key="1">
    <citation type="journal article" date="2014" name="Int. J. Syst. Evol. Microbiol.">
        <title>Complete genome sequence of Corynebacterium casei LMG S-19264T (=DSM 44701T), isolated from a smear-ripened cheese.</title>
        <authorList>
            <consortium name="US DOE Joint Genome Institute (JGI-PGF)"/>
            <person name="Walter F."/>
            <person name="Albersmeier A."/>
            <person name="Kalinowski J."/>
            <person name="Ruckert C."/>
        </authorList>
    </citation>
    <scope>NUCLEOTIDE SEQUENCE</scope>
    <source>
        <strain evidence="1">KCTC 23714</strain>
    </source>
</reference>
<proteinExistence type="predicted"/>
<dbReference type="PANTHER" id="PTHR19288:SF90">
    <property type="entry name" value="OS08G0542600 PROTEIN"/>
    <property type="match status" value="1"/>
</dbReference>
<organism evidence="1 2">
    <name type="scientific">Gemmobacter lanyuensis</name>
    <dbReference type="NCBI Taxonomy" id="1054497"/>
    <lineage>
        <taxon>Bacteria</taxon>
        <taxon>Pseudomonadati</taxon>
        <taxon>Pseudomonadota</taxon>
        <taxon>Alphaproteobacteria</taxon>
        <taxon>Rhodobacterales</taxon>
        <taxon>Paracoccaceae</taxon>
        <taxon>Gemmobacter</taxon>
    </lineage>
</organism>
<dbReference type="InterPro" id="IPR006356">
    <property type="entry name" value="HAD-SF_hydro_IIA_hyp3"/>
</dbReference>
<dbReference type="NCBIfam" id="TIGR01459">
    <property type="entry name" value="HAD-SF-IIA-hyp4"/>
    <property type="match status" value="1"/>
</dbReference>
<dbReference type="PANTHER" id="PTHR19288">
    <property type="entry name" value="4-NITROPHENYLPHOSPHATASE-RELATED"/>
    <property type="match status" value="1"/>
</dbReference>
<dbReference type="CDD" id="cd07525">
    <property type="entry name" value="HAD_like"/>
    <property type="match status" value="1"/>
</dbReference>
<sequence length="297" mass="31803">MTTLIASLSEISQNYRAVFCDLWGCLHNGKAPFPAAVAALQAFRAQGGTVVMLTNAPRPFGSVEAQLARLGAPRDCYDLVVSSGDAAQYALISGAVGRRVHFIGADKDMPFFTDLPPELAALAAKHPPFEFVPMAEAEGIVCTGLRDDQTETPEDYRAALLLGKARGLTMLCANPDIIVDMGERRMYCAGALAQAYEEAGGETLYFGKPHPPIYDLARRKLTETVGSIPNEEILCIGDGPWTDVLGAQNEGIDTLFITGGIMAERFGSDSARPDPARLEAWLGENGLAPTWSMGHLA</sequence>
<dbReference type="InterPro" id="IPR023214">
    <property type="entry name" value="HAD_sf"/>
</dbReference>
<keyword evidence="2" id="KW-1185">Reference proteome</keyword>
<comment type="caution">
    <text evidence="1">The sequence shown here is derived from an EMBL/GenBank/DDBJ whole genome shotgun (WGS) entry which is preliminary data.</text>
</comment>
<accession>A0A918MJ32</accession>
<evidence type="ECO:0000313" key="1">
    <source>
        <dbReference type="EMBL" id="GGW26765.1"/>
    </source>
</evidence>
<reference evidence="1" key="2">
    <citation type="submission" date="2020-09" db="EMBL/GenBank/DDBJ databases">
        <authorList>
            <person name="Sun Q."/>
            <person name="Kim S."/>
        </authorList>
    </citation>
    <scope>NUCLEOTIDE SEQUENCE</scope>
    <source>
        <strain evidence="1">KCTC 23714</strain>
    </source>
</reference>
<dbReference type="EMBL" id="BMYQ01000003">
    <property type="protein sequence ID" value="GGW26765.1"/>
    <property type="molecule type" value="Genomic_DNA"/>
</dbReference>
<dbReference type="RefSeq" id="WP_189633130.1">
    <property type="nucleotide sequence ID" value="NZ_BMYQ01000003.1"/>
</dbReference>
<name>A0A918MJ32_9RHOB</name>
<gene>
    <name evidence="1" type="ORF">GCM10011452_13900</name>
</gene>
<dbReference type="Proteomes" id="UP000628984">
    <property type="component" value="Unassembled WGS sequence"/>
</dbReference>
<protein>
    <submittedName>
        <fullName evidence="1">Haloacid dehalogenase</fullName>
    </submittedName>
</protein>
<dbReference type="InterPro" id="IPR006357">
    <property type="entry name" value="HAD-SF_hydro_IIA"/>
</dbReference>
<dbReference type="GO" id="GO:0016791">
    <property type="term" value="F:phosphatase activity"/>
    <property type="evidence" value="ECO:0007669"/>
    <property type="project" value="TreeGrafter"/>
</dbReference>
<dbReference type="NCBIfam" id="TIGR01460">
    <property type="entry name" value="HAD-SF-IIA"/>
    <property type="match status" value="1"/>
</dbReference>
<dbReference type="InterPro" id="IPR036412">
    <property type="entry name" value="HAD-like_sf"/>
</dbReference>
<dbReference type="AlphaFoldDB" id="A0A918MJ32"/>
<dbReference type="Pfam" id="PF13242">
    <property type="entry name" value="Hydrolase_like"/>
    <property type="match status" value="1"/>
</dbReference>
<dbReference type="GO" id="GO:0005737">
    <property type="term" value="C:cytoplasm"/>
    <property type="evidence" value="ECO:0007669"/>
    <property type="project" value="TreeGrafter"/>
</dbReference>
<evidence type="ECO:0000313" key="2">
    <source>
        <dbReference type="Proteomes" id="UP000628984"/>
    </source>
</evidence>
<dbReference type="Gene3D" id="3.40.50.1000">
    <property type="entry name" value="HAD superfamily/HAD-like"/>
    <property type="match status" value="2"/>
</dbReference>